<reference evidence="1 2" key="1">
    <citation type="submission" date="2020-04" db="EMBL/GenBank/DDBJ databases">
        <authorList>
            <person name="Liu S."/>
        </authorList>
    </citation>
    <scope>NUCLEOTIDE SEQUENCE [LARGE SCALE GENOMIC DNA]</scope>
    <source>
        <strain evidence="1 2">CGMCC 1.15091</strain>
    </source>
</reference>
<evidence type="ECO:0000313" key="2">
    <source>
        <dbReference type="Proteomes" id="UP000523795"/>
    </source>
</evidence>
<proteinExistence type="predicted"/>
<gene>
    <name evidence="1" type="ORF">HER39_19295</name>
</gene>
<sequence>MHEVTLEAAAGTGWNVLQDQLDTAHEAVRCLAVSGRRHGGLVTRHGRGTYTVAVSPEVPYGMTYERDHEGAP</sequence>
<organism evidence="1 2">
    <name type="scientific">Arthrobacter deserti</name>
    <dbReference type="NCBI Taxonomy" id="1742687"/>
    <lineage>
        <taxon>Bacteria</taxon>
        <taxon>Bacillati</taxon>
        <taxon>Actinomycetota</taxon>
        <taxon>Actinomycetes</taxon>
        <taxon>Micrococcales</taxon>
        <taxon>Micrococcaceae</taxon>
        <taxon>Arthrobacter</taxon>
    </lineage>
</organism>
<name>A0ABX1JTN7_9MICC</name>
<keyword evidence="2" id="KW-1185">Reference proteome</keyword>
<dbReference type="EMBL" id="JAAZSR010000661">
    <property type="protein sequence ID" value="NKX52678.1"/>
    <property type="molecule type" value="Genomic_DNA"/>
</dbReference>
<evidence type="ECO:0000313" key="1">
    <source>
        <dbReference type="EMBL" id="NKX52678.1"/>
    </source>
</evidence>
<dbReference type="Proteomes" id="UP000523795">
    <property type="component" value="Unassembled WGS sequence"/>
</dbReference>
<comment type="caution">
    <text evidence="1">The sequence shown here is derived from an EMBL/GenBank/DDBJ whole genome shotgun (WGS) entry which is preliminary data.</text>
</comment>
<protein>
    <submittedName>
        <fullName evidence="1">Uncharacterized protein</fullName>
    </submittedName>
</protein>
<accession>A0ABX1JTN7</accession>